<keyword evidence="3" id="KW-1185">Reference proteome</keyword>
<feature type="region of interest" description="Disordered" evidence="1">
    <location>
        <begin position="21"/>
        <end position="50"/>
    </location>
</feature>
<sequence>MDDRPVRRRWRLCAASRARNGESECGSQERFQSKGTKGSAGALYKPSSSA</sequence>
<proteinExistence type="predicted"/>
<feature type="compositionally biased region" description="Polar residues" evidence="1">
    <location>
        <begin position="25"/>
        <end position="36"/>
    </location>
</feature>
<gene>
    <name evidence="2" type="ORF">ACPOL_6274</name>
</gene>
<accession>A0A2Z5GAA3</accession>
<name>A0A2Z5GAA3_9BACT</name>
<evidence type="ECO:0000313" key="2">
    <source>
        <dbReference type="EMBL" id="AXC15515.1"/>
    </source>
</evidence>
<dbReference type="KEGG" id="abas:ACPOL_6274"/>
<protein>
    <submittedName>
        <fullName evidence="2">Uncharacterized protein</fullName>
    </submittedName>
</protein>
<evidence type="ECO:0000313" key="3">
    <source>
        <dbReference type="Proteomes" id="UP000253606"/>
    </source>
</evidence>
<dbReference type="EMBL" id="CP030840">
    <property type="protein sequence ID" value="AXC15515.1"/>
    <property type="molecule type" value="Genomic_DNA"/>
</dbReference>
<dbReference type="Proteomes" id="UP000253606">
    <property type="component" value="Chromosome"/>
</dbReference>
<organism evidence="2 3">
    <name type="scientific">Acidisarcina polymorpha</name>
    <dbReference type="NCBI Taxonomy" id="2211140"/>
    <lineage>
        <taxon>Bacteria</taxon>
        <taxon>Pseudomonadati</taxon>
        <taxon>Acidobacteriota</taxon>
        <taxon>Terriglobia</taxon>
        <taxon>Terriglobales</taxon>
        <taxon>Acidobacteriaceae</taxon>
        <taxon>Acidisarcina</taxon>
    </lineage>
</organism>
<evidence type="ECO:0000256" key="1">
    <source>
        <dbReference type="SAM" id="MobiDB-lite"/>
    </source>
</evidence>
<dbReference type="AlphaFoldDB" id="A0A2Z5GAA3"/>
<reference evidence="2 3" key="1">
    <citation type="journal article" date="2018" name="Front. Microbiol.">
        <title>Hydrolytic Capabilities as a Key to Environmental Success: Chitinolytic and Cellulolytic Acidobacteria From Acidic Sub-arctic Soils and Boreal Peatlands.</title>
        <authorList>
            <person name="Belova S.E."/>
            <person name="Ravin N.V."/>
            <person name="Pankratov T.A."/>
            <person name="Rakitin A.L."/>
            <person name="Ivanova A.A."/>
            <person name="Beletsky A.V."/>
            <person name="Mardanov A.V."/>
            <person name="Sinninghe Damste J.S."/>
            <person name="Dedysh S.N."/>
        </authorList>
    </citation>
    <scope>NUCLEOTIDE SEQUENCE [LARGE SCALE GENOMIC DNA]</scope>
    <source>
        <strain evidence="2 3">SBC82</strain>
    </source>
</reference>